<dbReference type="PIRSF" id="PIRSF000709">
    <property type="entry name" value="6PFK_2-Ptase"/>
    <property type="match status" value="1"/>
</dbReference>
<dbReference type="Proteomes" id="UP001224890">
    <property type="component" value="Unassembled WGS sequence"/>
</dbReference>
<comment type="caution">
    <text evidence="5">The sequence shown here is derived from an EMBL/GenBank/DDBJ whole genome shotgun (WGS) entry which is preliminary data.</text>
</comment>
<name>A0AAJ0AQX1_9PEZI</name>
<dbReference type="InterPro" id="IPR027417">
    <property type="entry name" value="P-loop_NTPase"/>
</dbReference>
<keyword evidence="2" id="KW-0067">ATP-binding</keyword>
<evidence type="ECO:0000256" key="2">
    <source>
        <dbReference type="ARBA" id="ARBA00022840"/>
    </source>
</evidence>
<accession>A0AAJ0AQX1</accession>
<dbReference type="GO" id="GO:0005524">
    <property type="term" value="F:ATP binding"/>
    <property type="evidence" value="ECO:0007669"/>
    <property type="project" value="UniProtKB-KW"/>
</dbReference>
<keyword evidence="1" id="KW-0547">Nucleotide-binding</keyword>
<dbReference type="EMBL" id="JAHMHR010000013">
    <property type="protein sequence ID" value="KAK1688118.1"/>
    <property type="molecule type" value="Genomic_DNA"/>
</dbReference>
<dbReference type="SMART" id="SM00855">
    <property type="entry name" value="PGAM"/>
    <property type="match status" value="1"/>
</dbReference>
<evidence type="ECO:0000259" key="4">
    <source>
        <dbReference type="Pfam" id="PF01591"/>
    </source>
</evidence>
<evidence type="ECO:0000313" key="5">
    <source>
        <dbReference type="EMBL" id="KAK1688118.1"/>
    </source>
</evidence>
<dbReference type="GO" id="GO:0006000">
    <property type="term" value="P:fructose metabolic process"/>
    <property type="evidence" value="ECO:0007669"/>
    <property type="project" value="InterPro"/>
</dbReference>
<feature type="domain" description="6-phosphofructo-2-kinase" evidence="4">
    <location>
        <begin position="69"/>
        <end position="289"/>
    </location>
</feature>
<protein>
    <submittedName>
        <fullName evidence="5">6-phosphofructo-2-kinase</fullName>
    </submittedName>
</protein>
<dbReference type="SUPFAM" id="SSF52540">
    <property type="entry name" value="P-loop containing nucleoside triphosphate hydrolases"/>
    <property type="match status" value="1"/>
</dbReference>
<evidence type="ECO:0000256" key="3">
    <source>
        <dbReference type="SAM" id="MobiDB-lite"/>
    </source>
</evidence>
<dbReference type="GO" id="GO:0003873">
    <property type="term" value="F:6-phosphofructo-2-kinase activity"/>
    <property type="evidence" value="ECO:0007669"/>
    <property type="project" value="InterPro"/>
</dbReference>
<dbReference type="GO" id="GO:0004331">
    <property type="term" value="F:fructose-2,6-bisphosphate 2-phosphatase activity"/>
    <property type="evidence" value="ECO:0007669"/>
    <property type="project" value="TreeGrafter"/>
</dbReference>
<dbReference type="InterPro" id="IPR029033">
    <property type="entry name" value="His_PPase_superfam"/>
</dbReference>
<dbReference type="FunFam" id="3.40.50.1240:FF:000031">
    <property type="entry name" value="6-phosphofructo-2-kinase/fructose-2, 6-bisphosphatase"/>
    <property type="match status" value="1"/>
</dbReference>
<evidence type="ECO:0000256" key="1">
    <source>
        <dbReference type="ARBA" id="ARBA00022741"/>
    </source>
</evidence>
<dbReference type="GeneID" id="85453372"/>
<dbReference type="SUPFAM" id="SSF53254">
    <property type="entry name" value="Phosphoglycerate mutase-like"/>
    <property type="match status" value="1"/>
</dbReference>
<dbReference type="Gene3D" id="3.40.50.300">
    <property type="entry name" value="P-loop containing nucleotide triphosphate hydrolases"/>
    <property type="match status" value="1"/>
</dbReference>
<dbReference type="Pfam" id="PF01591">
    <property type="entry name" value="6PF2K"/>
    <property type="match status" value="1"/>
</dbReference>
<dbReference type="RefSeq" id="XP_060431813.1">
    <property type="nucleotide sequence ID" value="XM_060568846.1"/>
</dbReference>
<dbReference type="PRINTS" id="PR00991">
    <property type="entry name" value="6PFRUCTKNASE"/>
</dbReference>
<feature type="compositionally biased region" description="Gly residues" evidence="3">
    <location>
        <begin position="516"/>
        <end position="525"/>
    </location>
</feature>
<dbReference type="InterPro" id="IPR013079">
    <property type="entry name" value="6Phosfructo_kin"/>
</dbReference>
<dbReference type="InterPro" id="IPR003094">
    <property type="entry name" value="6Pfruct_kin"/>
</dbReference>
<dbReference type="InterPro" id="IPR013078">
    <property type="entry name" value="His_Pase_superF_clade-1"/>
</dbReference>
<feature type="region of interest" description="Disordered" evidence="3">
    <location>
        <begin position="515"/>
        <end position="549"/>
    </location>
</feature>
<sequence length="569" mass="64100">MLGIFELQRIFFRPRPELGELGIDMPSHDSTAEIAANAPRYRRKSSTFIDGIHDVPEDQDMAPAQLYSTMSGRLFHSGRIAIVMVGLPARGKTHICVSLARYLGWLGVKTRIFHLGDYRRATVGKGGIVPEDYFFPDASPQSVILRQKILKKCREDIYAWLNHENGQVAIYDAVNPTAAGRRALAKELAKHDVQTLFIESFVDDEAILRENARNVKISSPDFAGMDPDEAAKLYLRRIDMKIPVFDTMNEKELNYIKMINAGQKFFYNNVSFGYLSHRIVFYLTNLHIKSRTTYFVRAGVTTEEDSYKADAPLSEEGMAYAARMSETLLKHREQERAALVEKGGNAVPLRPLSVWTSTRCRTVQTADYLKNKGFKVRQRSQMSQINPGVCEKMSERAIRHLYPEEVEKHELDPYHHRYPRAESYHDLAVRLEPIILELEREQSDLLIIAHESVLRVLYAYLMHCATMDIPILKFPRDEIIEIIPAAYQNEAKRVHIPGVDPKITPGSPEDISIPVPGGGGSGSGVASGNLSPMPGISSPAEPNIVVERPPEKVINTAAEMVADRQNDED</sequence>
<reference evidence="5" key="1">
    <citation type="submission" date="2021-06" db="EMBL/GenBank/DDBJ databases">
        <title>Comparative genomics, transcriptomics and evolutionary studies reveal genomic signatures of adaptation to plant cell wall in hemibiotrophic fungi.</title>
        <authorList>
            <consortium name="DOE Joint Genome Institute"/>
            <person name="Baroncelli R."/>
            <person name="Diaz J.F."/>
            <person name="Benocci T."/>
            <person name="Peng M."/>
            <person name="Battaglia E."/>
            <person name="Haridas S."/>
            <person name="Andreopoulos W."/>
            <person name="Labutti K."/>
            <person name="Pangilinan J."/>
            <person name="Floch G.L."/>
            <person name="Makela M.R."/>
            <person name="Henrissat B."/>
            <person name="Grigoriev I.V."/>
            <person name="Crouch J.A."/>
            <person name="De Vries R.P."/>
            <person name="Sukno S.A."/>
            <person name="Thon M.R."/>
        </authorList>
    </citation>
    <scope>NUCLEOTIDE SEQUENCE</scope>
    <source>
        <strain evidence="5">CBS 193.32</strain>
    </source>
</reference>
<proteinExistence type="predicted"/>
<dbReference type="FunFam" id="3.40.50.300:FF:001280">
    <property type="entry name" value="Related to 6-phosphofructo-2-kinase"/>
    <property type="match status" value="1"/>
</dbReference>
<dbReference type="CDD" id="cd07067">
    <property type="entry name" value="HP_PGM_like"/>
    <property type="match status" value="1"/>
</dbReference>
<dbReference type="GO" id="GO:0006003">
    <property type="term" value="P:fructose 2,6-bisphosphate metabolic process"/>
    <property type="evidence" value="ECO:0007669"/>
    <property type="project" value="InterPro"/>
</dbReference>
<gene>
    <name evidence="5" type="ORF">BDP55DRAFT_548507</name>
</gene>
<dbReference type="Gene3D" id="3.40.50.1240">
    <property type="entry name" value="Phosphoglycerate mutase-like"/>
    <property type="match status" value="1"/>
</dbReference>
<keyword evidence="6" id="KW-1185">Reference proteome</keyword>
<dbReference type="AlphaFoldDB" id="A0AAJ0AQX1"/>
<evidence type="ECO:0000313" key="6">
    <source>
        <dbReference type="Proteomes" id="UP001224890"/>
    </source>
</evidence>
<dbReference type="Pfam" id="PF00300">
    <property type="entry name" value="His_Phos_1"/>
    <property type="match status" value="1"/>
</dbReference>
<dbReference type="GO" id="GO:0005829">
    <property type="term" value="C:cytosol"/>
    <property type="evidence" value="ECO:0007669"/>
    <property type="project" value="TreeGrafter"/>
</dbReference>
<organism evidence="5 6">
    <name type="scientific">Colletotrichum godetiae</name>
    <dbReference type="NCBI Taxonomy" id="1209918"/>
    <lineage>
        <taxon>Eukaryota</taxon>
        <taxon>Fungi</taxon>
        <taxon>Dikarya</taxon>
        <taxon>Ascomycota</taxon>
        <taxon>Pezizomycotina</taxon>
        <taxon>Sordariomycetes</taxon>
        <taxon>Hypocreomycetidae</taxon>
        <taxon>Glomerellales</taxon>
        <taxon>Glomerellaceae</taxon>
        <taxon>Colletotrichum</taxon>
        <taxon>Colletotrichum acutatum species complex</taxon>
    </lineage>
</organism>
<dbReference type="PANTHER" id="PTHR10606">
    <property type="entry name" value="6-PHOSPHOFRUCTO-2-KINASE/FRUCTOSE-2,6-BISPHOSPHATASE"/>
    <property type="match status" value="1"/>
</dbReference>
<dbReference type="PANTHER" id="PTHR10606:SF39">
    <property type="entry name" value="6-PHOSPHOFRUCTO-2-KINASE_FRUCTOSE-2,6-BISPHOSPHATASE YLR345W-RELATED"/>
    <property type="match status" value="1"/>
</dbReference>